<feature type="transmembrane region" description="Helical" evidence="7">
    <location>
        <begin position="6"/>
        <end position="20"/>
    </location>
</feature>
<name>A0A7W1XPE3_9BACL</name>
<evidence type="ECO:0000259" key="8">
    <source>
        <dbReference type="Pfam" id="PF04239"/>
    </source>
</evidence>
<dbReference type="Pfam" id="PF04239">
    <property type="entry name" value="DUF421"/>
    <property type="match status" value="1"/>
</dbReference>
<dbReference type="AlphaFoldDB" id="A0A7W1XPE3"/>
<dbReference type="Proteomes" id="UP000538292">
    <property type="component" value="Unassembled WGS sequence"/>
</dbReference>
<gene>
    <name evidence="9" type="ORF">H2C83_00590</name>
</gene>
<feature type="transmembrane region" description="Helical" evidence="7">
    <location>
        <begin position="27"/>
        <end position="46"/>
    </location>
</feature>
<dbReference type="Gene3D" id="3.30.240.20">
    <property type="entry name" value="bsu07140 like domains"/>
    <property type="match status" value="2"/>
</dbReference>
<keyword evidence="4 7" id="KW-0812">Transmembrane</keyword>
<evidence type="ECO:0000256" key="1">
    <source>
        <dbReference type="ARBA" id="ARBA00004651"/>
    </source>
</evidence>
<feature type="transmembrane region" description="Helical" evidence="7">
    <location>
        <begin position="52"/>
        <end position="73"/>
    </location>
</feature>
<sequence length="222" mass="25635">MFLRTVFIYLFLLLIMRLMGKREIGKLSIFDLIVSFMIADISAMVIENLTEPLILGVVSIITLALLQILLSYLSLKSKKVREWVDGKPVMIIKNGKILEKEMAQSRYNLGDLIMQLREKNIADVSDVEFAFLETSGKLSVFKKEEKRPAQRGDIRRSLRPFSMPIPVIIDGKVQDDGLQKIGKTRFWLKNEIQNQGYRDFKEIYYATVNSNGKLFIDRKDHS</sequence>
<feature type="domain" description="YetF C-terminal" evidence="8">
    <location>
        <begin position="76"/>
        <end position="209"/>
    </location>
</feature>
<evidence type="ECO:0000256" key="5">
    <source>
        <dbReference type="ARBA" id="ARBA00022989"/>
    </source>
</evidence>
<evidence type="ECO:0000256" key="4">
    <source>
        <dbReference type="ARBA" id="ARBA00022692"/>
    </source>
</evidence>
<evidence type="ECO:0000256" key="2">
    <source>
        <dbReference type="ARBA" id="ARBA00006448"/>
    </source>
</evidence>
<keyword evidence="10" id="KW-1185">Reference proteome</keyword>
<comment type="similarity">
    <text evidence="2">Belongs to the UPF0702 family.</text>
</comment>
<dbReference type="PANTHER" id="PTHR34582">
    <property type="entry name" value="UPF0702 TRANSMEMBRANE PROTEIN YCAP"/>
    <property type="match status" value="1"/>
</dbReference>
<keyword evidence="6 7" id="KW-0472">Membrane</keyword>
<keyword evidence="5 7" id="KW-1133">Transmembrane helix</keyword>
<dbReference type="EMBL" id="JACEOL010000002">
    <property type="protein sequence ID" value="MBA4600843.1"/>
    <property type="molecule type" value="Genomic_DNA"/>
</dbReference>
<comment type="caution">
    <text evidence="9">The sequence shown here is derived from an EMBL/GenBank/DDBJ whole genome shotgun (WGS) entry which is preliminary data.</text>
</comment>
<evidence type="ECO:0000256" key="7">
    <source>
        <dbReference type="SAM" id="Phobius"/>
    </source>
</evidence>
<dbReference type="GO" id="GO:0005886">
    <property type="term" value="C:plasma membrane"/>
    <property type="evidence" value="ECO:0007669"/>
    <property type="project" value="UniProtKB-SubCell"/>
</dbReference>
<evidence type="ECO:0000313" key="10">
    <source>
        <dbReference type="Proteomes" id="UP000538292"/>
    </source>
</evidence>
<dbReference type="PANTHER" id="PTHR34582:SF6">
    <property type="entry name" value="UPF0702 TRANSMEMBRANE PROTEIN YCAP"/>
    <property type="match status" value="1"/>
</dbReference>
<evidence type="ECO:0000256" key="3">
    <source>
        <dbReference type="ARBA" id="ARBA00022475"/>
    </source>
</evidence>
<comment type="subcellular location">
    <subcellularLocation>
        <location evidence="1">Cell membrane</location>
        <topology evidence="1">Multi-pass membrane protein</topology>
    </subcellularLocation>
</comment>
<evidence type="ECO:0000313" key="9">
    <source>
        <dbReference type="EMBL" id="MBA4600843.1"/>
    </source>
</evidence>
<dbReference type="InterPro" id="IPR023090">
    <property type="entry name" value="UPF0702_alpha/beta_dom_sf"/>
</dbReference>
<organism evidence="9 10">
    <name type="scientific">Thermoactinomyces mirandus</name>
    <dbReference type="NCBI Taxonomy" id="2756294"/>
    <lineage>
        <taxon>Bacteria</taxon>
        <taxon>Bacillati</taxon>
        <taxon>Bacillota</taxon>
        <taxon>Bacilli</taxon>
        <taxon>Bacillales</taxon>
        <taxon>Thermoactinomycetaceae</taxon>
        <taxon>Thermoactinomyces</taxon>
    </lineage>
</organism>
<protein>
    <submittedName>
        <fullName evidence="9">DUF421 domain-containing protein</fullName>
    </submittedName>
</protein>
<accession>A0A7W1XPE3</accession>
<keyword evidence="3" id="KW-1003">Cell membrane</keyword>
<dbReference type="InterPro" id="IPR007353">
    <property type="entry name" value="DUF421"/>
</dbReference>
<evidence type="ECO:0000256" key="6">
    <source>
        <dbReference type="ARBA" id="ARBA00023136"/>
    </source>
</evidence>
<proteinExistence type="inferred from homology"/>
<reference evidence="9 10" key="1">
    <citation type="submission" date="2020-07" db="EMBL/GenBank/DDBJ databases">
        <title>Thermoactinomyces phylogeny.</title>
        <authorList>
            <person name="Dunlap C."/>
        </authorList>
    </citation>
    <scope>NUCLEOTIDE SEQUENCE [LARGE SCALE GENOMIC DNA]</scope>
    <source>
        <strain evidence="9 10">AMNI-1</strain>
    </source>
</reference>